<dbReference type="OMA" id="PEHFLYA"/>
<evidence type="ECO:0000256" key="2">
    <source>
        <dbReference type="ARBA" id="ARBA00023002"/>
    </source>
</evidence>
<dbReference type="STRING" id="1071383.J7S1Q0"/>
<evidence type="ECO:0000313" key="4">
    <source>
        <dbReference type="EMBL" id="CCK71562.1"/>
    </source>
</evidence>
<dbReference type="eggNOG" id="ENOG502QWY5">
    <property type="taxonomic scope" value="Eukaryota"/>
</dbReference>
<keyword evidence="5" id="KW-1185">Reference proteome</keyword>
<dbReference type="GO" id="GO:0003955">
    <property type="term" value="F:NAD(P)H dehydrogenase (quinone) activity"/>
    <property type="evidence" value="ECO:0007669"/>
    <property type="project" value="TreeGrafter"/>
</dbReference>
<feature type="domain" description="Flavodoxin-like fold" evidence="3">
    <location>
        <begin position="1"/>
        <end position="204"/>
    </location>
</feature>
<dbReference type="Gene3D" id="3.40.50.360">
    <property type="match status" value="1"/>
</dbReference>
<sequence>MKIFIVFAHPESRSYGGSLLKSMVEHLTSQGHEVRVADLYKQGFKATVTEDDFLNFEKGSRLKGIDASIAAAAADAFTDDVKEAQANLMWADFVLFQSPLWWFSVPAILKGWFDRVFSGGFAYGTPEDDKLKNSTLIGRKAMLVLTAAIKKEPSTGKSIHVPMNDLLLPITRGTLKFIGLTVLPSYVMYDVDNATEETFAKDAKYLNGLLDNIDTIEPIDFHRRSA</sequence>
<dbReference type="InterPro" id="IPR029039">
    <property type="entry name" value="Flavoprotein-like_sf"/>
</dbReference>
<dbReference type="OrthoDB" id="26889at2759"/>
<name>J7S1Q0_HUIN7</name>
<dbReference type="PANTHER" id="PTHR10204:SF34">
    <property type="entry name" value="NAD(P)H DEHYDROGENASE [QUINONE] 1 ISOFORM 1"/>
    <property type="match status" value="1"/>
</dbReference>
<organism evidence="4 5">
    <name type="scientific">Huiozyma naganishii (strain ATCC MYA-139 / BCRC 22969 / CBS 8797 / KCTC 17520 / NBRC 10181 / NCYC 3082 / Yp74L-3)</name>
    <name type="common">Yeast</name>
    <name type="synonym">Kazachstania naganishii</name>
    <dbReference type="NCBI Taxonomy" id="1071383"/>
    <lineage>
        <taxon>Eukaryota</taxon>
        <taxon>Fungi</taxon>
        <taxon>Dikarya</taxon>
        <taxon>Ascomycota</taxon>
        <taxon>Saccharomycotina</taxon>
        <taxon>Saccharomycetes</taxon>
        <taxon>Saccharomycetales</taxon>
        <taxon>Saccharomycetaceae</taxon>
        <taxon>Huiozyma</taxon>
    </lineage>
</organism>
<protein>
    <recommendedName>
        <fullName evidence="3">Flavodoxin-like fold domain-containing protein</fullName>
    </recommendedName>
</protein>
<dbReference type="HOGENOM" id="CLU_058643_2_1_1"/>
<keyword evidence="2" id="KW-0560">Oxidoreductase</keyword>
<dbReference type="KEGG" id="kng:KNAG_0H01480"/>
<dbReference type="RefSeq" id="XP_022465807.1">
    <property type="nucleotide sequence ID" value="XM_022609408.1"/>
</dbReference>
<dbReference type="Proteomes" id="UP000006310">
    <property type="component" value="Chromosome 8"/>
</dbReference>
<evidence type="ECO:0000313" key="5">
    <source>
        <dbReference type="Proteomes" id="UP000006310"/>
    </source>
</evidence>
<reference evidence="4 5" key="1">
    <citation type="journal article" date="2011" name="Proc. Natl. Acad. Sci. U.S.A.">
        <title>Evolutionary erosion of yeast sex chromosomes by mating-type switching accidents.</title>
        <authorList>
            <person name="Gordon J.L."/>
            <person name="Armisen D."/>
            <person name="Proux-Wera E."/>
            <person name="Oheigeartaigh S.S."/>
            <person name="Byrne K.P."/>
            <person name="Wolfe K.H."/>
        </authorList>
    </citation>
    <scope>NUCLEOTIDE SEQUENCE [LARGE SCALE GENOMIC DNA]</scope>
    <source>
        <strain evidence="5">ATCC MYA-139 / BCRC 22969 / CBS 8797 / CCRC 22969 / KCTC 17520 / NBRC 10181 / NCYC 3082</strain>
    </source>
</reference>
<dbReference type="SUPFAM" id="SSF52218">
    <property type="entry name" value="Flavoproteins"/>
    <property type="match status" value="1"/>
</dbReference>
<dbReference type="PANTHER" id="PTHR10204">
    <property type="entry name" value="NAD P H OXIDOREDUCTASE-RELATED"/>
    <property type="match status" value="1"/>
</dbReference>
<dbReference type="AlphaFoldDB" id="J7S1Q0"/>
<evidence type="ECO:0000259" key="3">
    <source>
        <dbReference type="Pfam" id="PF02525"/>
    </source>
</evidence>
<dbReference type="GeneID" id="34527294"/>
<dbReference type="EMBL" id="HE978321">
    <property type="protein sequence ID" value="CCK71562.1"/>
    <property type="molecule type" value="Genomic_DNA"/>
</dbReference>
<accession>J7S1Q0</accession>
<dbReference type="InterPro" id="IPR003680">
    <property type="entry name" value="Flavodoxin_fold"/>
</dbReference>
<dbReference type="Pfam" id="PF02525">
    <property type="entry name" value="Flavodoxin_2"/>
    <property type="match status" value="1"/>
</dbReference>
<gene>
    <name evidence="4" type="primary">KNAG0H01480</name>
    <name evidence="4" type="ordered locus">KNAG_0H01480</name>
</gene>
<evidence type="ECO:0000256" key="1">
    <source>
        <dbReference type="ARBA" id="ARBA00006252"/>
    </source>
</evidence>
<reference evidence="5" key="2">
    <citation type="submission" date="2012-08" db="EMBL/GenBank/DDBJ databases">
        <title>Genome sequence of Kazachstania naganishii.</title>
        <authorList>
            <person name="Gordon J.L."/>
            <person name="Armisen D."/>
            <person name="Proux-Wera E."/>
            <person name="OhEigeartaigh S.S."/>
            <person name="Byrne K.P."/>
            <person name="Wolfe K.H."/>
        </authorList>
    </citation>
    <scope>NUCLEOTIDE SEQUENCE [LARGE SCALE GENOMIC DNA]</scope>
    <source>
        <strain evidence="5">ATCC MYA-139 / BCRC 22969 / CBS 8797 / CCRC 22969 / KCTC 17520 / NBRC 10181 / NCYC 3082</strain>
    </source>
</reference>
<proteinExistence type="inferred from homology"/>
<dbReference type="GO" id="GO:0005829">
    <property type="term" value="C:cytosol"/>
    <property type="evidence" value="ECO:0007669"/>
    <property type="project" value="TreeGrafter"/>
</dbReference>
<dbReference type="InterPro" id="IPR051545">
    <property type="entry name" value="NAD(P)H_dehydrogenase_qn"/>
</dbReference>
<comment type="similarity">
    <text evidence="1">Belongs to the NAD(P)H dehydrogenase (quinone) family.</text>
</comment>